<gene>
    <name evidence="13" type="ORF">RDV89_16665</name>
</gene>
<keyword evidence="2" id="KW-0645">Protease</keyword>
<dbReference type="InterPro" id="IPR050396">
    <property type="entry name" value="Glycosyltr_51/Transpeptidase"/>
</dbReference>
<comment type="catalytic activity">
    <reaction evidence="7">
        <text>Preferential cleavage: (Ac)2-L-Lys-D-Ala-|-D-Ala. Also transpeptidation of peptidyl-alanyl moieties that are N-acyl substituents of D-alanine.</text>
        <dbReference type="EC" id="3.4.16.4"/>
    </reaction>
</comment>
<dbReference type="InterPro" id="IPR012338">
    <property type="entry name" value="Beta-lactam/transpept-like"/>
</dbReference>
<proteinExistence type="predicted"/>
<evidence type="ECO:0000256" key="9">
    <source>
        <dbReference type="SAM" id="MobiDB-lite"/>
    </source>
</evidence>
<keyword evidence="4" id="KW-0808">Transferase</keyword>
<keyword evidence="1" id="KW-0121">Carboxypeptidase</keyword>
<dbReference type="EMBL" id="JAVYII010000008">
    <property type="protein sequence ID" value="MDT9594721.1"/>
    <property type="molecule type" value="Genomic_DNA"/>
</dbReference>
<protein>
    <submittedName>
        <fullName evidence="13">Transglycosylase domain-containing protein</fullName>
    </submittedName>
</protein>
<organism evidence="13 14">
    <name type="scientific">Nocardioides imazamoxiresistens</name>
    <dbReference type="NCBI Taxonomy" id="3231893"/>
    <lineage>
        <taxon>Bacteria</taxon>
        <taxon>Bacillati</taxon>
        <taxon>Actinomycetota</taxon>
        <taxon>Actinomycetes</taxon>
        <taxon>Propionibacteriales</taxon>
        <taxon>Nocardioidaceae</taxon>
        <taxon>Nocardioides</taxon>
    </lineage>
</organism>
<dbReference type="RefSeq" id="WP_315734749.1">
    <property type="nucleotide sequence ID" value="NZ_JAVYII010000008.1"/>
</dbReference>
<evidence type="ECO:0000256" key="2">
    <source>
        <dbReference type="ARBA" id="ARBA00022670"/>
    </source>
</evidence>
<dbReference type="Gene3D" id="1.10.3810.10">
    <property type="entry name" value="Biosynthetic peptidoglycan transglycosylase-like"/>
    <property type="match status" value="1"/>
</dbReference>
<evidence type="ECO:0000259" key="11">
    <source>
        <dbReference type="Pfam" id="PF00905"/>
    </source>
</evidence>
<evidence type="ECO:0000256" key="5">
    <source>
        <dbReference type="ARBA" id="ARBA00022801"/>
    </source>
</evidence>
<dbReference type="PANTHER" id="PTHR32282">
    <property type="entry name" value="BINDING PROTEIN TRANSPEPTIDASE, PUTATIVE-RELATED"/>
    <property type="match status" value="1"/>
</dbReference>
<evidence type="ECO:0000256" key="7">
    <source>
        <dbReference type="ARBA" id="ARBA00034000"/>
    </source>
</evidence>
<evidence type="ECO:0000313" key="13">
    <source>
        <dbReference type="EMBL" id="MDT9594721.1"/>
    </source>
</evidence>
<comment type="caution">
    <text evidence="13">The sequence shown here is derived from an EMBL/GenBank/DDBJ whole genome shotgun (WGS) entry which is preliminary data.</text>
</comment>
<keyword evidence="10" id="KW-0812">Transmembrane</keyword>
<dbReference type="SUPFAM" id="SSF56601">
    <property type="entry name" value="beta-lactamase/transpeptidase-like"/>
    <property type="match status" value="1"/>
</dbReference>
<keyword evidence="10" id="KW-0472">Membrane</keyword>
<evidence type="ECO:0000256" key="10">
    <source>
        <dbReference type="SAM" id="Phobius"/>
    </source>
</evidence>
<dbReference type="InterPro" id="IPR001264">
    <property type="entry name" value="Glyco_trans_51"/>
</dbReference>
<keyword evidence="6" id="KW-0511">Multifunctional enzyme</keyword>
<reference evidence="13 14" key="1">
    <citation type="submission" date="2023-08" db="EMBL/GenBank/DDBJ databases">
        <title>Nocardioides seae sp. nov., a bacterium isolated from a soil.</title>
        <authorList>
            <person name="Wang X."/>
        </authorList>
    </citation>
    <scope>NUCLEOTIDE SEQUENCE [LARGE SCALE GENOMIC DNA]</scope>
    <source>
        <strain evidence="13 14">YZH12</strain>
    </source>
</reference>
<evidence type="ECO:0000313" key="14">
    <source>
        <dbReference type="Proteomes" id="UP001268542"/>
    </source>
</evidence>
<evidence type="ECO:0000259" key="12">
    <source>
        <dbReference type="Pfam" id="PF00912"/>
    </source>
</evidence>
<dbReference type="Gene3D" id="3.40.710.10">
    <property type="entry name" value="DD-peptidase/beta-lactamase superfamily"/>
    <property type="match status" value="1"/>
</dbReference>
<accession>A0ABU3PZV2</accession>
<feature type="compositionally biased region" description="Gly residues" evidence="9">
    <location>
        <begin position="746"/>
        <end position="791"/>
    </location>
</feature>
<comment type="catalytic activity">
    <reaction evidence="8">
        <text>[GlcNAc-(1-&gt;4)-Mur2Ac(oyl-L-Ala-gamma-D-Glu-L-Lys-D-Ala-D-Ala)](n)-di-trans,octa-cis-undecaprenyl diphosphate + beta-D-GlcNAc-(1-&gt;4)-Mur2Ac(oyl-L-Ala-gamma-D-Glu-L-Lys-D-Ala-D-Ala)-di-trans,octa-cis-undecaprenyl diphosphate = [GlcNAc-(1-&gt;4)-Mur2Ac(oyl-L-Ala-gamma-D-Glu-L-Lys-D-Ala-D-Ala)](n+1)-di-trans,octa-cis-undecaprenyl diphosphate + di-trans,octa-cis-undecaprenyl diphosphate + H(+)</text>
        <dbReference type="Rhea" id="RHEA:23708"/>
        <dbReference type="Rhea" id="RHEA-COMP:9602"/>
        <dbReference type="Rhea" id="RHEA-COMP:9603"/>
        <dbReference type="ChEBI" id="CHEBI:15378"/>
        <dbReference type="ChEBI" id="CHEBI:58405"/>
        <dbReference type="ChEBI" id="CHEBI:60033"/>
        <dbReference type="ChEBI" id="CHEBI:78435"/>
        <dbReference type="EC" id="2.4.99.28"/>
    </reaction>
</comment>
<dbReference type="InterPro" id="IPR036950">
    <property type="entry name" value="PBP_transglycosylase"/>
</dbReference>
<evidence type="ECO:0000256" key="8">
    <source>
        <dbReference type="ARBA" id="ARBA00049902"/>
    </source>
</evidence>
<dbReference type="Pfam" id="PF00905">
    <property type="entry name" value="Transpeptidase"/>
    <property type="match status" value="1"/>
</dbReference>
<feature type="region of interest" description="Disordered" evidence="9">
    <location>
        <begin position="699"/>
        <end position="807"/>
    </location>
</feature>
<keyword evidence="3" id="KW-0328">Glycosyltransferase</keyword>
<evidence type="ECO:0000256" key="3">
    <source>
        <dbReference type="ARBA" id="ARBA00022676"/>
    </source>
</evidence>
<feature type="transmembrane region" description="Helical" evidence="10">
    <location>
        <begin position="18"/>
        <end position="45"/>
    </location>
</feature>
<dbReference type="Proteomes" id="UP001268542">
    <property type="component" value="Unassembled WGS sequence"/>
</dbReference>
<evidence type="ECO:0000256" key="1">
    <source>
        <dbReference type="ARBA" id="ARBA00022645"/>
    </source>
</evidence>
<keyword evidence="14" id="KW-1185">Reference proteome</keyword>
<feature type="domain" description="Glycosyl transferase family 51" evidence="12">
    <location>
        <begin position="78"/>
        <end position="263"/>
    </location>
</feature>
<dbReference type="InterPro" id="IPR023346">
    <property type="entry name" value="Lysozyme-like_dom_sf"/>
</dbReference>
<dbReference type="Pfam" id="PF00912">
    <property type="entry name" value="Transgly"/>
    <property type="match status" value="1"/>
</dbReference>
<feature type="compositionally biased region" description="Gly residues" evidence="9">
    <location>
        <begin position="709"/>
        <end position="723"/>
    </location>
</feature>
<dbReference type="SUPFAM" id="SSF53955">
    <property type="entry name" value="Lysozyme-like"/>
    <property type="match status" value="1"/>
</dbReference>
<sequence length="807" mass="83111">MASTEPERLTAGRVLSHLLVMGVGSIVLGVIVSGLALPFAGLFGVTARNVSDGVKELPAALETEALPERSTILDRNDNVIATLYDENRVNVPLVQVSEVMRESIIAIEDYRFYEHGALDLRGTLRAFVINQANSGVVQGGSSITQQMVKLTLIQQAGDDEQARAEATADTFSRKIQELRYAIAVENTYSKDWILQRYLNLAYFGNGAYGIQSAARTYFNVNASDLTLPQAALLAGLVQNPVGLDPTVNPDRAIQRRNVVIDRMAQLNVITAEEQQQARGSDLGLNVNAPSNGCVSSAAPFYCDYVLRYLVADPALGEDETARRALLNEGGLTIRTPLDLSFQASADEAVSDAVNPTDNAIGGLAMVEPGTGYVRAVAQSRPMGRNLEAGQTYLNYTVPERLGDSNGFQAGSTFKTFVLAAAIEQGIPISWGIASPSQVAVRNSTFKDCTGEGYASTETWEPSNSTTSGYKTLITGTRESVNTFYARLTQRTGICAPFELAKSMGVELDNPTGTEQPGRQAERVPSFVLGVADVSPIEMAEAYATFAARGNHCSALPVTTISDASGNLVKEYAPTCNQVLTPETADAVNFILQGVINGGFASAQNLGIDAAGKTGTTQNGRSVWFVGYTPNLSTAAMIAGANEFGTPISLRGVSVGGTRLGNISASAYAAPMWGDAMRGVRDGLAGDDFTAYSASALRAAVGPPNPQGLLGLGGGGRGSGGGGGGDDDGDSRDTAAAPAPSPADPGGQTGGGNAGGQGGGQGGGQTGGGDGGGQTGGGQNGGGNGGGNGAPGGAQPPGRGDETGPAEG</sequence>
<evidence type="ECO:0000256" key="6">
    <source>
        <dbReference type="ARBA" id="ARBA00023268"/>
    </source>
</evidence>
<dbReference type="InterPro" id="IPR001460">
    <property type="entry name" value="PCN-bd_Tpept"/>
</dbReference>
<name>A0ABU3PZV2_9ACTN</name>
<keyword evidence="10" id="KW-1133">Transmembrane helix</keyword>
<keyword evidence="5" id="KW-0378">Hydrolase</keyword>
<dbReference type="PANTHER" id="PTHR32282:SF33">
    <property type="entry name" value="PEPTIDOGLYCAN GLYCOSYLTRANSFERASE"/>
    <property type="match status" value="1"/>
</dbReference>
<evidence type="ECO:0000256" key="4">
    <source>
        <dbReference type="ARBA" id="ARBA00022679"/>
    </source>
</evidence>
<feature type="domain" description="Penicillin-binding protein transpeptidase" evidence="11">
    <location>
        <begin position="363"/>
        <end position="630"/>
    </location>
</feature>